<dbReference type="PANTHER" id="PTHR33710:SF64">
    <property type="entry name" value="ENDONUCLEASE_EXONUCLEASE_PHOSPHATASE DOMAIN-CONTAINING PROTEIN"/>
    <property type="match status" value="1"/>
</dbReference>
<organism evidence="3 4">
    <name type="scientific">Carnegiea gigantea</name>
    <dbReference type="NCBI Taxonomy" id="171969"/>
    <lineage>
        <taxon>Eukaryota</taxon>
        <taxon>Viridiplantae</taxon>
        <taxon>Streptophyta</taxon>
        <taxon>Embryophyta</taxon>
        <taxon>Tracheophyta</taxon>
        <taxon>Spermatophyta</taxon>
        <taxon>Magnoliopsida</taxon>
        <taxon>eudicotyledons</taxon>
        <taxon>Gunneridae</taxon>
        <taxon>Pentapetalae</taxon>
        <taxon>Caryophyllales</taxon>
        <taxon>Cactineae</taxon>
        <taxon>Cactaceae</taxon>
        <taxon>Cactoideae</taxon>
        <taxon>Echinocereeae</taxon>
        <taxon>Carnegiea</taxon>
    </lineage>
</organism>
<dbReference type="EMBL" id="JAKOGI010000461">
    <property type="protein sequence ID" value="KAJ8434654.1"/>
    <property type="molecule type" value="Genomic_DNA"/>
</dbReference>
<gene>
    <name evidence="3" type="ORF">Cgig2_034088</name>
</gene>
<dbReference type="OrthoDB" id="1303119at2759"/>
<protein>
    <recommendedName>
        <fullName evidence="2">Endonuclease/exonuclease/phosphatase domain-containing protein</fullName>
    </recommendedName>
</protein>
<dbReference type="Proteomes" id="UP001153076">
    <property type="component" value="Unassembled WGS sequence"/>
</dbReference>
<dbReference type="GO" id="GO:0003824">
    <property type="term" value="F:catalytic activity"/>
    <property type="evidence" value="ECO:0007669"/>
    <property type="project" value="InterPro"/>
</dbReference>
<accession>A0A9Q1QAN9</accession>
<comment type="caution">
    <text evidence="3">The sequence shown here is derived from an EMBL/GenBank/DDBJ whole genome shotgun (WGS) entry which is preliminary data.</text>
</comment>
<keyword evidence="4" id="KW-1185">Reference proteome</keyword>
<dbReference type="AlphaFoldDB" id="A0A9Q1QAN9"/>
<evidence type="ECO:0000256" key="1">
    <source>
        <dbReference type="SAM" id="MobiDB-lite"/>
    </source>
</evidence>
<feature type="region of interest" description="Disordered" evidence="1">
    <location>
        <begin position="1"/>
        <end position="26"/>
    </location>
</feature>
<dbReference type="InterPro" id="IPR005135">
    <property type="entry name" value="Endo/exonuclease/phosphatase"/>
</dbReference>
<dbReference type="PANTHER" id="PTHR33710">
    <property type="entry name" value="BNAC02G09200D PROTEIN"/>
    <property type="match status" value="1"/>
</dbReference>
<name>A0A9Q1QAN9_9CARY</name>
<feature type="compositionally biased region" description="Basic and acidic residues" evidence="1">
    <location>
        <begin position="1"/>
        <end position="14"/>
    </location>
</feature>
<dbReference type="SUPFAM" id="SSF56219">
    <property type="entry name" value="DNase I-like"/>
    <property type="match status" value="1"/>
</dbReference>
<dbReference type="Gene3D" id="3.60.10.10">
    <property type="entry name" value="Endonuclease/exonuclease/phosphatase"/>
    <property type="match status" value="1"/>
</dbReference>
<evidence type="ECO:0000313" key="3">
    <source>
        <dbReference type="EMBL" id="KAJ8434654.1"/>
    </source>
</evidence>
<feature type="domain" description="Endonuclease/exonuclease/phosphatase" evidence="2">
    <location>
        <begin position="177"/>
        <end position="272"/>
    </location>
</feature>
<evidence type="ECO:0000259" key="2">
    <source>
        <dbReference type="Pfam" id="PF03372"/>
    </source>
</evidence>
<reference evidence="3" key="1">
    <citation type="submission" date="2022-04" db="EMBL/GenBank/DDBJ databases">
        <title>Carnegiea gigantea Genome sequencing and assembly v2.</title>
        <authorList>
            <person name="Copetti D."/>
            <person name="Sanderson M.J."/>
            <person name="Burquez A."/>
            <person name="Wojciechowski M.F."/>
        </authorList>
    </citation>
    <scope>NUCLEOTIDE SEQUENCE</scope>
    <source>
        <strain evidence="3">SGP5-SGP5p</strain>
        <tissue evidence="3">Aerial part</tissue>
    </source>
</reference>
<sequence>MDFHASSDVTDNREPNSAPNSDEIVPSPEAIDHLATPQPRVHSSYAAMVDPNEGTSLNFIPVTVVNGVKCAKLTQADVSPEIDYWVPMSYEWKPLKCTYYRMFGRLETDCGKKHQPKQVWKPVQRHVTLPSPVQPMADKEDGFIPVSQHASAKSLRQRQSAASCSRGQQEHFYVTFVYGDNHDLTRRELWHSLIAIAEHMDDPWCVLGDFNVVLYSGDRMGGIDIHDFEVKPSADCIATCELQELRFLGPYFTWSNKTIWSKIDRVFTNALWYGLFGVSQTRYLPNSRLDHTTMVIESPGCPTPSRLFHFYDMWTRDAGFIPIIVSCLTTCTHCPKGIQLKPFLSKYLAAPNNLELQQQEAELRAHYTSITTSALDVIKQQSKADWISYGDEYSKYFFAEVKQRKAETYVYDILDYQGQPHSGFSAVAAVL</sequence>
<evidence type="ECO:0000313" key="4">
    <source>
        <dbReference type="Proteomes" id="UP001153076"/>
    </source>
</evidence>
<proteinExistence type="predicted"/>
<dbReference type="Pfam" id="PF03372">
    <property type="entry name" value="Exo_endo_phos"/>
    <property type="match status" value="1"/>
</dbReference>
<dbReference type="InterPro" id="IPR036691">
    <property type="entry name" value="Endo/exonu/phosph_ase_sf"/>
</dbReference>